<comment type="catalytic activity">
    <reaction evidence="1">
        <text>ATP + protein L-histidine = ADP + protein N-phospho-L-histidine.</text>
        <dbReference type="EC" id="2.7.13.3"/>
    </reaction>
</comment>
<sequence>MESGRTEIDEVGERPVLATRILGSQGEVYVVAGVVTSPHPPGVSLPRPMSGPKTGLLAEFPYFLRGFSMPALVSFFVGGLVCLGLAWHLTAPVRRLRAAVQQFAGGELTARVWAGRGGDEITALGRDFDIMAERIEGLMTAQRQLLRDISHELRSPLTRLNVALDLVMQRSGPEVKGVLDRIEREAVRLNDLIGQLLTLTKISTGGDLMLRGPVSLTRLVREIAADADFEAHMQHRSVRAVAEDELIIQGVEEILRQGIENVVRNAVRYTAEQTQVDITVSRRSGRSGDEVVIRVRDHGPGVPQSALSQLFLPFYRVADARDRQSGGTGIGLAITERAVHLHNGTVTAVNAQDGGLIVDIVLPITVP</sequence>
<dbReference type="GO" id="GO:0005886">
    <property type="term" value="C:plasma membrane"/>
    <property type="evidence" value="ECO:0007669"/>
    <property type="project" value="UniProtKB-SubCell"/>
</dbReference>
<comment type="subcellular location">
    <subcellularLocation>
        <location evidence="2">Cell membrane</location>
        <topology evidence="2">Multi-pass membrane protein</topology>
    </subcellularLocation>
</comment>
<evidence type="ECO:0000256" key="5">
    <source>
        <dbReference type="ARBA" id="ARBA00022553"/>
    </source>
</evidence>
<dbReference type="InterPro" id="IPR036097">
    <property type="entry name" value="HisK_dim/P_sf"/>
</dbReference>
<keyword evidence="10" id="KW-0472">Membrane</keyword>
<evidence type="ECO:0000256" key="2">
    <source>
        <dbReference type="ARBA" id="ARBA00004651"/>
    </source>
</evidence>
<evidence type="ECO:0000259" key="12">
    <source>
        <dbReference type="PROSITE" id="PS50885"/>
    </source>
</evidence>
<dbReference type="InterPro" id="IPR050980">
    <property type="entry name" value="2C_sensor_his_kinase"/>
</dbReference>
<evidence type="ECO:0000256" key="4">
    <source>
        <dbReference type="ARBA" id="ARBA00022475"/>
    </source>
</evidence>
<gene>
    <name evidence="13" type="ORF">K8G79_06185</name>
</gene>
<evidence type="ECO:0000256" key="6">
    <source>
        <dbReference type="ARBA" id="ARBA00022679"/>
    </source>
</evidence>
<keyword evidence="10" id="KW-1133">Transmembrane helix</keyword>
<dbReference type="Gene3D" id="1.10.287.130">
    <property type="match status" value="1"/>
</dbReference>
<evidence type="ECO:0000256" key="8">
    <source>
        <dbReference type="ARBA" id="ARBA00022777"/>
    </source>
</evidence>
<keyword evidence="6" id="KW-0808">Transferase</keyword>
<keyword evidence="5" id="KW-0597">Phosphoprotein</keyword>
<dbReference type="Pfam" id="PF00672">
    <property type="entry name" value="HAMP"/>
    <property type="match status" value="1"/>
</dbReference>
<protein>
    <recommendedName>
        <fullName evidence="3">histidine kinase</fullName>
        <ecNumber evidence="3">2.7.13.3</ecNumber>
    </recommendedName>
</protein>
<dbReference type="PRINTS" id="PR00344">
    <property type="entry name" value="BCTRLSENSOR"/>
</dbReference>
<evidence type="ECO:0000256" key="1">
    <source>
        <dbReference type="ARBA" id="ARBA00000085"/>
    </source>
</evidence>
<dbReference type="Gene3D" id="1.10.8.500">
    <property type="entry name" value="HAMP domain in histidine kinase"/>
    <property type="match status" value="1"/>
</dbReference>
<dbReference type="InterPro" id="IPR004358">
    <property type="entry name" value="Sig_transdc_His_kin-like_C"/>
</dbReference>
<dbReference type="SUPFAM" id="SSF47384">
    <property type="entry name" value="Homodimeric domain of signal transducing histidine kinase"/>
    <property type="match status" value="1"/>
</dbReference>
<dbReference type="AlphaFoldDB" id="A0AAJ1EJA0"/>
<feature type="domain" description="HAMP" evidence="12">
    <location>
        <begin position="87"/>
        <end position="140"/>
    </location>
</feature>
<name>A0AAJ1EJA0_9BACT</name>
<dbReference type="EMBL" id="JAIOIU010000073">
    <property type="protein sequence ID" value="MBZ0159705.1"/>
    <property type="molecule type" value="Genomic_DNA"/>
</dbReference>
<keyword evidence="7" id="KW-0547">Nucleotide-binding</keyword>
<dbReference type="SMART" id="SM00387">
    <property type="entry name" value="HATPase_c"/>
    <property type="match status" value="1"/>
</dbReference>
<dbReference type="SMART" id="SM00388">
    <property type="entry name" value="HisKA"/>
    <property type="match status" value="1"/>
</dbReference>
<dbReference type="CDD" id="cd00082">
    <property type="entry name" value="HisKA"/>
    <property type="match status" value="1"/>
</dbReference>
<dbReference type="InterPro" id="IPR005467">
    <property type="entry name" value="His_kinase_dom"/>
</dbReference>
<dbReference type="SUPFAM" id="SSF158472">
    <property type="entry name" value="HAMP domain-like"/>
    <property type="match status" value="1"/>
</dbReference>
<dbReference type="GO" id="GO:0005524">
    <property type="term" value="F:ATP binding"/>
    <property type="evidence" value="ECO:0007669"/>
    <property type="project" value="UniProtKB-KW"/>
</dbReference>
<keyword evidence="9" id="KW-0067">ATP-binding</keyword>
<dbReference type="InterPro" id="IPR003661">
    <property type="entry name" value="HisK_dim/P_dom"/>
</dbReference>
<evidence type="ECO:0000256" key="10">
    <source>
        <dbReference type="SAM" id="Phobius"/>
    </source>
</evidence>
<dbReference type="InterPro" id="IPR003660">
    <property type="entry name" value="HAMP_dom"/>
</dbReference>
<evidence type="ECO:0000313" key="14">
    <source>
        <dbReference type="Proteomes" id="UP001197609"/>
    </source>
</evidence>
<organism evidence="13 14">
    <name type="scientific">Candidatus Methylomirabilis tolerans</name>
    <dbReference type="NCBI Taxonomy" id="3123416"/>
    <lineage>
        <taxon>Bacteria</taxon>
        <taxon>Candidatus Methylomirabilota</taxon>
        <taxon>Candidatus Methylomirabilia</taxon>
        <taxon>Candidatus Methylomirabilales</taxon>
        <taxon>Candidatus Methylomirabilaceae</taxon>
        <taxon>Candidatus Methylomirabilis</taxon>
    </lineage>
</organism>
<dbReference type="PANTHER" id="PTHR44936:SF10">
    <property type="entry name" value="SENSOR PROTEIN RSTB"/>
    <property type="match status" value="1"/>
</dbReference>
<evidence type="ECO:0000313" key="13">
    <source>
        <dbReference type="EMBL" id="MBZ0159705.1"/>
    </source>
</evidence>
<dbReference type="Proteomes" id="UP001197609">
    <property type="component" value="Unassembled WGS sequence"/>
</dbReference>
<dbReference type="Pfam" id="PF02518">
    <property type="entry name" value="HATPase_c"/>
    <property type="match status" value="1"/>
</dbReference>
<dbReference type="PROSITE" id="PS50109">
    <property type="entry name" value="HIS_KIN"/>
    <property type="match status" value="1"/>
</dbReference>
<dbReference type="GO" id="GO:0000155">
    <property type="term" value="F:phosphorelay sensor kinase activity"/>
    <property type="evidence" value="ECO:0007669"/>
    <property type="project" value="InterPro"/>
</dbReference>
<dbReference type="CDD" id="cd06225">
    <property type="entry name" value="HAMP"/>
    <property type="match status" value="1"/>
</dbReference>
<dbReference type="PROSITE" id="PS50885">
    <property type="entry name" value="HAMP"/>
    <property type="match status" value="1"/>
</dbReference>
<keyword evidence="4" id="KW-1003">Cell membrane</keyword>
<evidence type="ECO:0000259" key="11">
    <source>
        <dbReference type="PROSITE" id="PS50109"/>
    </source>
</evidence>
<dbReference type="InterPro" id="IPR036890">
    <property type="entry name" value="HATPase_C_sf"/>
</dbReference>
<reference evidence="13 14" key="1">
    <citation type="journal article" date="2021" name="bioRxiv">
        <title>Unraveling nitrogen, sulfur and carbon metabolic pathways and microbial community transcriptional responses to substrate deprivation and toxicity stresses in a bioreactor mimicking anoxic brackish coastal sediment conditions.</title>
        <authorList>
            <person name="Martins P.D."/>
            <person name="Echeveste M.J."/>
            <person name="Arshad A."/>
            <person name="Kurth J."/>
            <person name="Ouboter H."/>
            <person name="Jetten M.S.M."/>
            <person name="Welte C.U."/>
        </authorList>
    </citation>
    <scope>NUCLEOTIDE SEQUENCE [LARGE SCALE GENOMIC DNA]</scope>
    <source>
        <strain evidence="13">MAG_38</strain>
    </source>
</reference>
<feature type="transmembrane region" description="Helical" evidence="10">
    <location>
        <begin position="67"/>
        <end position="87"/>
    </location>
</feature>
<proteinExistence type="predicted"/>
<feature type="domain" description="Histidine kinase" evidence="11">
    <location>
        <begin position="148"/>
        <end position="366"/>
    </location>
</feature>
<dbReference type="PANTHER" id="PTHR44936">
    <property type="entry name" value="SENSOR PROTEIN CREC"/>
    <property type="match status" value="1"/>
</dbReference>
<accession>A0AAJ1EJA0</accession>
<evidence type="ECO:0000256" key="9">
    <source>
        <dbReference type="ARBA" id="ARBA00022840"/>
    </source>
</evidence>
<dbReference type="Gene3D" id="3.30.565.10">
    <property type="entry name" value="Histidine kinase-like ATPase, C-terminal domain"/>
    <property type="match status" value="1"/>
</dbReference>
<keyword evidence="8" id="KW-0418">Kinase</keyword>
<dbReference type="Pfam" id="PF00512">
    <property type="entry name" value="HisKA"/>
    <property type="match status" value="1"/>
</dbReference>
<dbReference type="SMART" id="SM00304">
    <property type="entry name" value="HAMP"/>
    <property type="match status" value="1"/>
</dbReference>
<evidence type="ECO:0000256" key="3">
    <source>
        <dbReference type="ARBA" id="ARBA00012438"/>
    </source>
</evidence>
<evidence type="ECO:0000256" key="7">
    <source>
        <dbReference type="ARBA" id="ARBA00022741"/>
    </source>
</evidence>
<dbReference type="SUPFAM" id="SSF55874">
    <property type="entry name" value="ATPase domain of HSP90 chaperone/DNA topoisomerase II/histidine kinase"/>
    <property type="match status" value="1"/>
</dbReference>
<dbReference type="InterPro" id="IPR003594">
    <property type="entry name" value="HATPase_dom"/>
</dbReference>
<comment type="caution">
    <text evidence="13">The sequence shown here is derived from an EMBL/GenBank/DDBJ whole genome shotgun (WGS) entry which is preliminary data.</text>
</comment>
<keyword evidence="10" id="KW-0812">Transmembrane</keyword>
<dbReference type="EC" id="2.7.13.3" evidence="3"/>